<organism evidence="8 9">
    <name type="scientific">Aspergillus pseudodeflectus</name>
    <dbReference type="NCBI Taxonomy" id="176178"/>
    <lineage>
        <taxon>Eukaryota</taxon>
        <taxon>Fungi</taxon>
        <taxon>Dikarya</taxon>
        <taxon>Ascomycota</taxon>
        <taxon>Pezizomycotina</taxon>
        <taxon>Eurotiomycetes</taxon>
        <taxon>Eurotiomycetidae</taxon>
        <taxon>Eurotiales</taxon>
        <taxon>Aspergillaceae</taxon>
        <taxon>Aspergillus</taxon>
        <taxon>Aspergillus subgen. Nidulantes</taxon>
    </lineage>
</organism>
<dbReference type="InterPro" id="IPR052337">
    <property type="entry name" value="SAT4-like"/>
</dbReference>
<evidence type="ECO:0000256" key="6">
    <source>
        <dbReference type="SAM" id="Phobius"/>
    </source>
</evidence>
<evidence type="ECO:0000259" key="7">
    <source>
        <dbReference type="Pfam" id="PF20684"/>
    </source>
</evidence>
<keyword evidence="3 6" id="KW-1133">Transmembrane helix</keyword>
<name>A0ABR4KCE7_9EURO</name>
<reference evidence="8 9" key="1">
    <citation type="submission" date="2024-07" db="EMBL/GenBank/DDBJ databases">
        <title>Section-level genome sequencing and comparative genomics of Aspergillus sections Usti and Cavernicolus.</title>
        <authorList>
            <consortium name="Lawrence Berkeley National Laboratory"/>
            <person name="Nybo J.L."/>
            <person name="Vesth T.C."/>
            <person name="Theobald S."/>
            <person name="Frisvad J.C."/>
            <person name="Larsen T.O."/>
            <person name="Kjaerboelling I."/>
            <person name="Rothschild-Mancinelli K."/>
            <person name="Lyhne E.K."/>
            <person name="Kogle M.E."/>
            <person name="Barry K."/>
            <person name="Clum A."/>
            <person name="Na H."/>
            <person name="Ledsgaard L."/>
            <person name="Lin J."/>
            <person name="Lipzen A."/>
            <person name="Kuo A."/>
            <person name="Riley R."/>
            <person name="Mondo S."/>
            <person name="LaButti K."/>
            <person name="Haridas S."/>
            <person name="Pangalinan J."/>
            <person name="Salamov A.A."/>
            <person name="Simmons B.A."/>
            <person name="Magnuson J.K."/>
            <person name="Chen J."/>
            <person name="Drula E."/>
            <person name="Henrissat B."/>
            <person name="Wiebenga A."/>
            <person name="Lubbers R.J."/>
            <person name="Gomes A.C."/>
            <person name="Macurrencykelacurrency M.R."/>
            <person name="Stajich J."/>
            <person name="Grigoriev I.V."/>
            <person name="Mortensen U.H."/>
            <person name="De vries R.P."/>
            <person name="Baker S.E."/>
            <person name="Andersen M.R."/>
        </authorList>
    </citation>
    <scope>NUCLEOTIDE SEQUENCE [LARGE SCALE GENOMIC DNA]</scope>
    <source>
        <strain evidence="8 9">CBS 756.74</strain>
    </source>
</reference>
<evidence type="ECO:0000313" key="8">
    <source>
        <dbReference type="EMBL" id="KAL2849434.1"/>
    </source>
</evidence>
<comment type="subcellular location">
    <subcellularLocation>
        <location evidence="1">Membrane</location>
        <topology evidence="1">Multi-pass membrane protein</topology>
    </subcellularLocation>
</comment>
<protein>
    <recommendedName>
        <fullName evidence="7">Rhodopsin domain-containing protein</fullName>
    </recommendedName>
</protein>
<comment type="caution">
    <text evidence="8">The sequence shown here is derived from an EMBL/GenBank/DDBJ whole genome shotgun (WGS) entry which is preliminary data.</text>
</comment>
<keyword evidence="2 6" id="KW-0812">Transmembrane</keyword>
<dbReference type="Proteomes" id="UP001610444">
    <property type="component" value="Unassembled WGS sequence"/>
</dbReference>
<evidence type="ECO:0000313" key="9">
    <source>
        <dbReference type="Proteomes" id="UP001610444"/>
    </source>
</evidence>
<dbReference type="GeneID" id="98160943"/>
<evidence type="ECO:0000256" key="3">
    <source>
        <dbReference type="ARBA" id="ARBA00022989"/>
    </source>
</evidence>
<keyword evidence="4 6" id="KW-0472">Membrane</keyword>
<evidence type="ECO:0000256" key="5">
    <source>
        <dbReference type="ARBA" id="ARBA00038359"/>
    </source>
</evidence>
<evidence type="ECO:0000256" key="2">
    <source>
        <dbReference type="ARBA" id="ARBA00022692"/>
    </source>
</evidence>
<accession>A0ABR4KCE7</accession>
<dbReference type="PANTHER" id="PTHR33048:SF168">
    <property type="match status" value="1"/>
</dbReference>
<dbReference type="EMBL" id="JBFXLR010000023">
    <property type="protein sequence ID" value="KAL2849434.1"/>
    <property type="molecule type" value="Genomic_DNA"/>
</dbReference>
<keyword evidence="9" id="KW-1185">Reference proteome</keyword>
<evidence type="ECO:0000256" key="4">
    <source>
        <dbReference type="ARBA" id="ARBA00023136"/>
    </source>
</evidence>
<proteinExistence type="inferred from homology"/>
<sequence length="187" mass="19841">MPMIRNLQMSLREKIALSAIFLLGAFVLVTGAVRISYAYNPGDAQLALDLTAMWSVINIGTGILCACLPTFPPLLAKARDLYRSLHSRGSQGSSATSIASRKASAIQGNAFHGMNGKAYSDLNGSTLDTVPLTQITGSREMENSMGKGFTLFVGFKWSSLSDDLYQGSHTGYGTGGSTFGEGAKDRS</sequence>
<dbReference type="Pfam" id="PF20684">
    <property type="entry name" value="Fung_rhodopsin"/>
    <property type="match status" value="1"/>
</dbReference>
<feature type="domain" description="Rhodopsin" evidence="7">
    <location>
        <begin position="1"/>
        <end position="76"/>
    </location>
</feature>
<dbReference type="InterPro" id="IPR049326">
    <property type="entry name" value="Rhodopsin_dom_fungi"/>
</dbReference>
<gene>
    <name evidence="8" type="ORF">BJX68DRAFT_267282</name>
</gene>
<dbReference type="PANTHER" id="PTHR33048">
    <property type="entry name" value="PTH11-LIKE INTEGRAL MEMBRANE PROTEIN (AFU_ORTHOLOGUE AFUA_5G11245)"/>
    <property type="match status" value="1"/>
</dbReference>
<dbReference type="RefSeq" id="XP_070898821.1">
    <property type="nucleotide sequence ID" value="XM_071045779.1"/>
</dbReference>
<feature type="transmembrane region" description="Helical" evidence="6">
    <location>
        <begin position="55"/>
        <end position="76"/>
    </location>
</feature>
<comment type="similarity">
    <text evidence="5">Belongs to the SAT4 family.</text>
</comment>
<evidence type="ECO:0000256" key="1">
    <source>
        <dbReference type="ARBA" id="ARBA00004141"/>
    </source>
</evidence>